<dbReference type="Proteomes" id="UP001500841">
    <property type="component" value="Unassembled WGS sequence"/>
</dbReference>
<accession>A0ABP7WZ98</accession>
<reference evidence="2" key="1">
    <citation type="journal article" date="2019" name="Int. J. Syst. Evol. Microbiol.">
        <title>The Global Catalogue of Microorganisms (GCM) 10K type strain sequencing project: providing services to taxonomists for standard genome sequencing and annotation.</title>
        <authorList>
            <consortium name="The Broad Institute Genomics Platform"/>
            <consortium name="The Broad Institute Genome Sequencing Center for Infectious Disease"/>
            <person name="Wu L."/>
            <person name="Ma J."/>
        </authorList>
    </citation>
    <scope>NUCLEOTIDE SEQUENCE [LARGE SCALE GENOMIC DNA]</scope>
    <source>
        <strain evidence="2">JCM 17085</strain>
    </source>
</reference>
<proteinExistence type="predicted"/>
<keyword evidence="2" id="KW-1185">Reference proteome</keyword>
<evidence type="ECO:0000313" key="1">
    <source>
        <dbReference type="EMBL" id="GAA4100023.1"/>
    </source>
</evidence>
<gene>
    <name evidence="1" type="ORF">GCM10022392_25570</name>
</gene>
<sequence length="123" mass="13306">MITVIGIFADLKLAEQAADYLLANEFDNESIDVHTDGEGGAGIDRIADFFGHLYNEADRAGHYASLARQGTVITVHAVSTRQAQEAADVFNNHGAIRVDADGGRSLVIEQIVPQQKRLRGSEL</sequence>
<comment type="caution">
    <text evidence="1">The sequence shown here is derived from an EMBL/GenBank/DDBJ whole genome shotgun (WGS) entry which is preliminary data.</text>
</comment>
<organism evidence="1 2">
    <name type="scientific">Mucilaginibacter panaciglaebae</name>
    <dbReference type="NCBI Taxonomy" id="502331"/>
    <lineage>
        <taxon>Bacteria</taxon>
        <taxon>Pseudomonadati</taxon>
        <taxon>Bacteroidota</taxon>
        <taxon>Sphingobacteriia</taxon>
        <taxon>Sphingobacteriales</taxon>
        <taxon>Sphingobacteriaceae</taxon>
        <taxon>Mucilaginibacter</taxon>
    </lineage>
</organism>
<name>A0ABP7WZ98_9SPHI</name>
<protein>
    <submittedName>
        <fullName evidence="1">Uncharacterized protein</fullName>
    </submittedName>
</protein>
<evidence type="ECO:0000313" key="2">
    <source>
        <dbReference type="Proteomes" id="UP001500841"/>
    </source>
</evidence>
<dbReference type="RefSeq" id="WP_345105090.1">
    <property type="nucleotide sequence ID" value="NZ_BAABCV010000009.1"/>
</dbReference>
<dbReference type="EMBL" id="BAABCV010000009">
    <property type="protein sequence ID" value="GAA4100023.1"/>
    <property type="molecule type" value="Genomic_DNA"/>
</dbReference>